<keyword evidence="21" id="KW-1185">Reference proteome</keyword>
<name>A0A9D3Q461_MEGAT</name>
<dbReference type="SMART" id="SM01288">
    <property type="entry name" value="FISNA"/>
    <property type="match status" value="1"/>
</dbReference>
<dbReference type="InterPro" id="IPR003879">
    <property type="entry name" value="Butyrophylin_SPRY"/>
</dbReference>
<dbReference type="SUPFAM" id="SSF48726">
    <property type="entry name" value="Immunoglobulin"/>
    <property type="match status" value="1"/>
</dbReference>
<dbReference type="GO" id="GO:0050863">
    <property type="term" value="P:regulation of T cell activation"/>
    <property type="evidence" value="ECO:0007669"/>
    <property type="project" value="UniProtKB-ARBA"/>
</dbReference>
<sequence>MKGDGSQYLCLILLFLYQTSVSRPERFQVLGPAVPVVADVAENVVLPCYLKPNVSAEDMEIRWFRPDSTGTVVHLYRERDIRNGRQIPSYRRRTALFPEELKKGNASLRLAGVRASDEGQYKCLIQSLQWYNDASVEVEVRGTEPLISMEGHREWGIGLLCESKGWDLQPELIWLNSEGHSLPAGPTETHRDSMDLLIVRRRIIIQDRDTNRVICRVQLQQRRLEKETEFHITAEMFPLAPWIVALAVLFPLAALAVIGSVIYYRFRKLRREQRRKEDELGQLMHELSPLMNESIIRVQEKLKNDLKKKFEYISEDLANQGHPALLSEIDTELYITEGGIGGLASQRQTTQETAVLYKDIFKPLPGQSKAIRTVLTYGISGIGKTVCVQKFILNWAEGKANQDVSFIFPLPIRDLNLKKGRKFSLMQLLLHYFPELKEIQSVEHDEVKVLFIFDGLDECRLPLDFQDSEILGDVTKSTSVDVLLVNLIKGNLLPSALLWVTSQPGAASQIPPVCVHRVTELRGFNDSQKEEYFRKRISNQNLASRIISRMKSSRSLYLMCHIPVFCWISATVLEKLMGGTDSGEIPKTLTGMYTHFLLILTNVKNLKYHGTNESNPKEMSISHSEIILKLARMAFLQLEKGNLIFYKTDLRECGIDVSKPSAYSGVCTKIFKEEPGLHQEKVYCFVHLSIQEYLAALFVFHSCINEKRNVLRSVKPQPQGEGMQLSELHRGAVDQALQSKNGHLDLFLRFLLGLSLDSNQSLLKGLLTQTGSRSQSIEETVKHIKEKIREESSVERSINLFHCLSELNDNSLVEQIQISLRSGKLSDKKLEPHQCSAVAFVLLMSEVLDVFDLKTYKTSAAGHQRLLPVVKNCRNAILDSCNLTETSCDTVASALQSVPSHLIELDLSYNKLGDLGVERLCAGLESPNCKLQRLRLDSCNLTETSCDTVASALQSVPSHLIELDLSNNKLGDSRVERLCAGLKSPNCKLQRLRLASCDLTETSCDTVASALQSVPSHLIELDLSYNKLGDSGVKRLCAGLKSPNCKLQRLSFRESNLTDGCCDDLASVLCSSHSELRDLELRDNDLQDSGVRALSAGLEDPQCKLQRLGLSGCRITETGCASVASALRSNPSHLRELDLSYNHPGDSGVRALSAGLEDPSCKLETLLVDHGGENRNKPGLRKYACQLTLDPNTAHRKLSLSEGDRKVTWRPEQQPCPDHPDRFEFVEQLLCRESLCGTRCYWEAEWSRGLR</sequence>
<dbReference type="InterPro" id="IPR006574">
    <property type="entry name" value="PRY"/>
</dbReference>
<accession>A0A9D3Q461</accession>
<dbReference type="FunFam" id="3.40.50.300:FF:000210">
    <property type="entry name" value="Si:dkey-16p6.1"/>
    <property type="match status" value="1"/>
</dbReference>
<dbReference type="GO" id="GO:0005524">
    <property type="term" value="F:ATP binding"/>
    <property type="evidence" value="ECO:0007669"/>
    <property type="project" value="UniProtKB-KW"/>
</dbReference>
<proteinExistence type="inferred from homology"/>
<dbReference type="GO" id="GO:0005737">
    <property type="term" value="C:cytoplasm"/>
    <property type="evidence" value="ECO:0007669"/>
    <property type="project" value="UniProtKB-SubCell"/>
</dbReference>
<feature type="chain" id="PRO_5039571457" description="NACHT, LRR and PYD domains-containing protein 12-like" evidence="17">
    <location>
        <begin position="23"/>
        <end position="1251"/>
    </location>
</feature>
<keyword evidence="7" id="KW-0677">Repeat</keyword>
<dbReference type="CDD" id="cd00116">
    <property type="entry name" value="LRR_RI"/>
    <property type="match status" value="1"/>
</dbReference>
<comment type="caution">
    <text evidence="20">The sequence shown here is derived from an EMBL/GenBank/DDBJ whole genome shotgun (WGS) entry which is preliminary data.</text>
</comment>
<dbReference type="PANTHER" id="PTHR24106">
    <property type="entry name" value="NACHT, LRR AND CARD DOMAINS-CONTAINING"/>
    <property type="match status" value="1"/>
</dbReference>
<feature type="transmembrane region" description="Helical" evidence="16">
    <location>
        <begin position="239"/>
        <end position="266"/>
    </location>
</feature>
<dbReference type="InterPro" id="IPR053896">
    <property type="entry name" value="BTN3A2-like_Ig-C"/>
</dbReference>
<dbReference type="InterPro" id="IPR003599">
    <property type="entry name" value="Ig_sub"/>
</dbReference>
<evidence type="ECO:0000256" key="7">
    <source>
        <dbReference type="ARBA" id="ARBA00022737"/>
    </source>
</evidence>
<dbReference type="Pfam" id="PF17779">
    <property type="entry name" value="WHD_NOD2"/>
    <property type="match status" value="1"/>
</dbReference>
<dbReference type="InterPro" id="IPR029495">
    <property type="entry name" value="NACHT-assoc"/>
</dbReference>
<comment type="subcellular location">
    <subcellularLocation>
        <location evidence="2">Cytoplasm</location>
    </subcellularLocation>
    <subcellularLocation>
        <location evidence="1">Membrane</location>
    </subcellularLocation>
</comment>
<dbReference type="PROSITE" id="PS50837">
    <property type="entry name" value="NACHT"/>
    <property type="match status" value="1"/>
</dbReference>
<dbReference type="InterPro" id="IPR043136">
    <property type="entry name" value="B30.2/SPRY_sf"/>
</dbReference>
<dbReference type="InterPro" id="IPR051261">
    <property type="entry name" value="NLR"/>
</dbReference>
<dbReference type="InterPro" id="IPR041267">
    <property type="entry name" value="NLRP_HD2"/>
</dbReference>
<keyword evidence="10 16" id="KW-1133">Transmembrane helix</keyword>
<dbReference type="InterPro" id="IPR001611">
    <property type="entry name" value="Leu-rich_rpt"/>
</dbReference>
<dbReference type="SMART" id="SM00409">
    <property type="entry name" value="IG"/>
    <property type="match status" value="1"/>
</dbReference>
<dbReference type="InterPro" id="IPR007111">
    <property type="entry name" value="NACHT_NTPase"/>
</dbReference>
<dbReference type="FunFam" id="3.80.10.10:FF:001632">
    <property type="entry name" value="Uncharacterized protein"/>
    <property type="match status" value="1"/>
</dbReference>
<feature type="domain" description="Ig-like" evidence="18">
    <location>
        <begin position="150"/>
        <end position="225"/>
    </location>
</feature>
<evidence type="ECO:0000259" key="19">
    <source>
        <dbReference type="PROSITE" id="PS50837"/>
    </source>
</evidence>
<dbReference type="Gene3D" id="2.60.120.920">
    <property type="match status" value="1"/>
</dbReference>
<dbReference type="Pfam" id="PF13765">
    <property type="entry name" value="PRY"/>
    <property type="match status" value="1"/>
</dbReference>
<evidence type="ECO:0000256" key="2">
    <source>
        <dbReference type="ARBA" id="ARBA00004496"/>
    </source>
</evidence>
<keyword evidence="8" id="KW-0547">Nucleotide-binding</keyword>
<dbReference type="InterPro" id="IPR041075">
    <property type="entry name" value="NOD1/2_WH"/>
</dbReference>
<evidence type="ECO:0000256" key="17">
    <source>
        <dbReference type="SAM" id="SignalP"/>
    </source>
</evidence>
<evidence type="ECO:0000256" key="3">
    <source>
        <dbReference type="ARBA" id="ARBA00022490"/>
    </source>
</evidence>
<dbReference type="Gene3D" id="2.60.40.10">
    <property type="entry name" value="Immunoglobulins"/>
    <property type="match status" value="2"/>
</dbReference>
<keyword evidence="13" id="KW-0325">Glycoprotein</keyword>
<keyword evidence="4" id="KW-0433">Leucine-rich repeat</keyword>
<evidence type="ECO:0000256" key="13">
    <source>
        <dbReference type="ARBA" id="ARBA00023180"/>
    </source>
</evidence>
<evidence type="ECO:0000313" key="21">
    <source>
        <dbReference type="Proteomes" id="UP001046870"/>
    </source>
</evidence>
<dbReference type="SMART" id="SM00406">
    <property type="entry name" value="IGv"/>
    <property type="match status" value="1"/>
</dbReference>
<dbReference type="Pfam" id="PF07686">
    <property type="entry name" value="V-set"/>
    <property type="match status" value="1"/>
</dbReference>
<dbReference type="OrthoDB" id="120976at2759"/>
<dbReference type="FunFam" id="2.60.40.10:FF:000088">
    <property type="entry name" value="Butyrophilin subfamily 1 member A1"/>
    <property type="match status" value="1"/>
</dbReference>
<keyword evidence="9" id="KW-0067">ATP-binding</keyword>
<evidence type="ECO:0000256" key="6">
    <source>
        <dbReference type="ARBA" id="ARBA00022729"/>
    </source>
</evidence>
<dbReference type="SUPFAM" id="SSF52540">
    <property type="entry name" value="P-loop containing nucleoside triphosphate hydrolases"/>
    <property type="match status" value="1"/>
</dbReference>
<keyword evidence="12" id="KW-1015">Disulfide bond</keyword>
<evidence type="ECO:0000256" key="16">
    <source>
        <dbReference type="SAM" id="Phobius"/>
    </source>
</evidence>
<evidence type="ECO:0008006" key="22">
    <source>
        <dbReference type="Google" id="ProtNLM"/>
    </source>
</evidence>
<dbReference type="Proteomes" id="UP001046870">
    <property type="component" value="Chromosome 5"/>
</dbReference>
<dbReference type="SUPFAM" id="SSF49899">
    <property type="entry name" value="Concanavalin A-like lectins/glucanases"/>
    <property type="match status" value="1"/>
</dbReference>
<feature type="transmembrane region" description="Helical" evidence="16">
    <location>
        <begin position="555"/>
        <end position="573"/>
    </location>
</feature>
<dbReference type="Gene3D" id="3.80.10.10">
    <property type="entry name" value="Ribonuclease Inhibitor"/>
    <property type="match status" value="2"/>
</dbReference>
<keyword evidence="11 16" id="KW-0472">Membrane</keyword>
<dbReference type="Pfam" id="PF05729">
    <property type="entry name" value="NACHT"/>
    <property type="match status" value="1"/>
</dbReference>
<keyword evidence="6 17" id="KW-0732">Signal</keyword>
<dbReference type="InterPro" id="IPR032675">
    <property type="entry name" value="LRR_dom_sf"/>
</dbReference>
<dbReference type="SUPFAM" id="SSF52047">
    <property type="entry name" value="RNI-like"/>
    <property type="match status" value="1"/>
</dbReference>
<dbReference type="GO" id="GO:0016020">
    <property type="term" value="C:membrane"/>
    <property type="evidence" value="ECO:0007669"/>
    <property type="project" value="UniProtKB-SubCell"/>
</dbReference>
<protein>
    <recommendedName>
        <fullName evidence="22">NACHT, LRR and PYD domains-containing protein 12-like</fullName>
    </recommendedName>
</protein>
<dbReference type="Pfam" id="PF17776">
    <property type="entry name" value="NLRC4_HD2"/>
    <property type="match status" value="1"/>
</dbReference>
<dbReference type="SMART" id="SM00368">
    <property type="entry name" value="LRR_RI"/>
    <property type="match status" value="9"/>
</dbReference>
<dbReference type="InterPro" id="IPR013783">
    <property type="entry name" value="Ig-like_fold"/>
</dbReference>
<dbReference type="InterPro" id="IPR013320">
    <property type="entry name" value="ConA-like_dom_sf"/>
</dbReference>
<dbReference type="Gene3D" id="3.40.50.300">
    <property type="entry name" value="P-loop containing nucleotide triphosphate hydrolases"/>
    <property type="match status" value="1"/>
</dbReference>
<dbReference type="GO" id="GO:0042110">
    <property type="term" value="P:T cell activation"/>
    <property type="evidence" value="ECO:0007669"/>
    <property type="project" value="UniProtKB-ARBA"/>
</dbReference>
<reference evidence="20" key="1">
    <citation type="submission" date="2021-01" db="EMBL/GenBank/DDBJ databases">
        <authorList>
            <person name="Zahm M."/>
            <person name="Roques C."/>
            <person name="Cabau C."/>
            <person name="Klopp C."/>
            <person name="Donnadieu C."/>
            <person name="Jouanno E."/>
            <person name="Lampietro C."/>
            <person name="Louis A."/>
            <person name="Herpin A."/>
            <person name="Echchiki A."/>
            <person name="Berthelot C."/>
            <person name="Parey E."/>
            <person name="Roest-Crollius H."/>
            <person name="Braasch I."/>
            <person name="Postlethwait J."/>
            <person name="Bobe J."/>
            <person name="Montfort J."/>
            <person name="Bouchez O."/>
            <person name="Begum T."/>
            <person name="Mejri S."/>
            <person name="Adams A."/>
            <person name="Chen W.-J."/>
            <person name="Guiguen Y."/>
        </authorList>
    </citation>
    <scope>NUCLEOTIDE SEQUENCE</scope>
    <source>
        <strain evidence="20">YG-15Mar2019-1</strain>
        <tissue evidence="20">Brain</tissue>
    </source>
</reference>
<evidence type="ECO:0000259" key="18">
    <source>
        <dbReference type="PROSITE" id="PS50835"/>
    </source>
</evidence>
<dbReference type="InterPro" id="IPR007110">
    <property type="entry name" value="Ig-like_dom"/>
</dbReference>
<dbReference type="AlphaFoldDB" id="A0A9D3Q461"/>
<evidence type="ECO:0000313" key="20">
    <source>
        <dbReference type="EMBL" id="KAG7477492.1"/>
    </source>
</evidence>
<keyword evidence="5 16" id="KW-0812">Transmembrane</keyword>
<feature type="domain" description="Ig-like" evidence="18">
    <location>
        <begin position="24"/>
        <end position="139"/>
    </location>
</feature>
<dbReference type="Pfam" id="PF13516">
    <property type="entry name" value="LRR_6"/>
    <property type="match status" value="5"/>
</dbReference>
<evidence type="ECO:0000256" key="11">
    <source>
        <dbReference type="ARBA" id="ARBA00023136"/>
    </source>
</evidence>
<dbReference type="Pfam" id="PF14484">
    <property type="entry name" value="FISNA"/>
    <property type="match status" value="1"/>
</dbReference>
<dbReference type="EMBL" id="JAFDVH010000005">
    <property type="protein sequence ID" value="KAG7477492.1"/>
    <property type="molecule type" value="Genomic_DNA"/>
</dbReference>
<evidence type="ECO:0000256" key="9">
    <source>
        <dbReference type="ARBA" id="ARBA00022840"/>
    </source>
</evidence>
<dbReference type="PROSITE" id="PS51450">
    <property type="entry name" value="LRR"/>
    <property type="match status" value="1"/>
</dbReference>
<dbReference type="InterPro" id="IPR036179">
    <property type="entry name" value="Ig-like_dom_sf"/>
</dbReference>
<dbReference type="PROSITE" id="PS50835">
    <property type="entry name" value="IG_LIKE"/>
    <property type="match status" value="2"/>
</dbReference>
<evidence type="ECO:0000256" key="15">
    <source>
        <dbReference type="ARBA" id="ARBA00038221"/>
    </source>
</evidence>
<dbReference type="InterPro" id="IPR013106">
    <property type="entry name" value="Ig_V-set"/>
</dbReference>
<feature type="signal peptide" evidence="17">
    <location>
        <begin position="1"/>
        <end position="22"/>
    </location>
</feature>
<organism evidence="20 21">
    <name type="scientific">Megalops atlanticus</name>
    <name type="common">Tarpon</name>
    <name type="synonym">Clupea gigantea</name>
    <dbReference type="NCBI Taxonomy" id="7932"/>
    <lineage>
        <taxon>Eukaryota</taxon>
        <taxon>Metazoa</taxon>
        <taxon>Chordata</taxon>
        <taxon>Craniata</taxon>
        <taxon>Vertebrata</taxon>
        <taxon>Euteleostomi</taxon>
        <taxon>Actinopterygii</taxon>
        <taxon>Neopterygii</taxon>
        <taxon>Teleostei</taxon>
        <taxon>Elopiformes</taxon>
        <taxon>Megalopidae</taxon>
        <taxon>Megalops</taxon>
    </lineage>
</organism>
<evidence type="ECO:0000256" key="4">
    <source>
        <dbReference type="ARBA" id="ARBA00022614"/>
    </source>
</evidence>
<dbReference type="InterPro" id="IPR027417">
    <property type="entry name" value="P-loop_NTPase"/>
</dbReference>
<dbReference type="PRINTS" id="PR01407">
    <property type="entry name" value="BUTYPHLNCDUF"/>
</dbReference>
<keyword evidence="14" id="KW-0393">Immunoglobulin domain</keyword>
<dbReference type="GO" id="GO:1903037">
    <property type="term" value="P:regulation of leukocyte cell-cell adhesion"/>
    <property type="evidence" value="ECO:0007669"/>
    <property type="project" value="UniProtKB-ARBA"/>
</dbReference>
<evidence type="ECO:0000256" key="10">
    <source>
        <dbReference type="ARBA" id="ARBA00022989"/>
    </source>
</evidence>
<gene>
    <name evidence="20" type="ORF">MATL_G00070180</name>
</gene>
<evidence type="ECO:0000256" key="12">
    <source>
        <dbReference type="ARBA" id="ARBA00023157"/>
    </source>
</evidence>
<dbReference type="FunFam" id="2.60.40.10:FF:000142">
    <property type="entry name" value="V-set domain-containing T-cell activation inhibitor 1"/>
    <property type="match status" value="1"/>
</dbReference>
<dbReference type="SMART" id="SM00589">
    <property type="entry name" value="PRY"/>
    <property type="match status" value="1"/>
</dbReference>
<evidence type="ECO:0000256" key="1">
    <source>
        <dbReference type="ARBA" id="ARBA00004370"/>
    </source>
</evidence>
<evidence type="ECO:0000256" key="5">
    <source>
        <dbReference type="ARBA" id="ARBA00022692"/>
    </source>
</evidence>
<feature type="domain" description="NACHT" evidence="19">
    <location>
        <begin position="372"/>
        <end position="506"/>
    </location>
</feature>
<keyword evidence="3" id="KW-0963">Cytoplasm</keyword>
<comment type="similarity">
    <text evidence="15">Belongs to the SKINT family.</text>
</comment>
<evidence type="ECO:0000256" key="14">
    <source>
        <dbReference type="ARBA" id="ARBA00023319"/>
    </source>
</evidence>
<dbReference type="Pfam" id="PF22705">
    <property type="entry name" value="C2-set_3"/>
    <property type="match status" value="1"/>
</dbReference>
<evidence type="ECO:0000256" key="8">
    <source>
        <dbReference type="ARBA" id="ARBA00022741"/>
    </source>
</evidence>